<dbReference type="InterPro" id="IPR013126">
    <property type="entry name" value="Hsp_70_fam"/>
</dbReference>
<evidence type="ECO:0000313" key="4">
    <source>
        <dbReference type="EMBL" id="WOS59940.1"/>
    </source>
</evidence>
<dbReference type="GO" id="GO:0140662">
    <property type="term" value="F:ATP-dependent protein folding chaperone"/>
    <property type="evidence" value="ECO:0007669"/>
    <property type="project" value="InterPro"/>
</dbReference>
<dbReference type="InterPro" id="IPR043129">
    <property type="entry name" value="ATPase_NBD"/>
</dbReference>
<comment type="similarity">
    <text evidence="1">Belongs to the heat shock protein 70 family.</text>
</comment>
<dbReference type="EMBL" id="OM803161">
    <property type="protein sequence ID" value="WOS59940.1"/>
    <property type="molecule type" value="mRNA"/>
</dbReference>
<evidence type="ECO:0000256" key="2">
    <source>
        <dbReference type="ARBA" id="ARBA00022741"/>
    </source>
</evidence>
<evidence type="ECO:0000256" key="3">
    <source>
        <dbReference type="ARBA" id="ARBA00022840"/>
    </source>
</evidence>
<dbReference type="GO" id="GO:0005524">
    <property type="term" value="F:ATP binding"/>
    <property type="evidence" value="ECO:0007669"/>
    <property type="project" value="UniProtKB-KW"/>
</dbReference>
<evidence type="ECO:0000256" key="1">
    <source>
        <dbReference type="ARBA" id="ARBA00007381"/>
    </source>
</evidence>
<proteinExistence type="evidence at transcript level"/>
<dbReference type="Gene3D" id="3.30.420.40">
    <property type="match status" value="2"/>
</dbReference>
<keyword evidence="2" id="KW-0547">Nucleotide-binding</keyword>
<reference evidence="4" key="1">
    <citation type="submission" date="2022-02" db="EMBL/GenBank/DDBJ databases">
        <authorList>
            <person name="Liu D.D."/>
        </authorList>
    </citation>
    <scope>NUCLEOTIDE SEQUENCE</scope>
</reference>
<name>A0AAU0MUJ9_UREUN</name>
<dbReference type="PANTHER" id="PTHR14187:SF5">
    <property type="entry name" value="HEAT SHOCK 70 KDA PROTEIN 12A"/>
    <property type="match status" value="1"/>
</dbReference>
<keyword evidence="3" id="KW-0067">ATP-binding</keyword>
<dbReference type="PANTHER" id="PTHR14187">
    <property type="entry name" value="ALPHA KINASE/ELONGATION FACTOR 2 KINASE"/>
    <property type="match status" value="1"/>
</dbReference>
<sequence length="591" mass="66081">MASEVYDPSLDRHADDQYLMVAAIDFGTTFSGYAFSLRSSLHDIIVYKHWGSELGIQGYKTPTCVLTDKDGSFKHFGYEAENFFVGLADGEDREYSFFSKFKMVLHRIKKLNKATNITASNGHFRPAIQIFAMALEYLKNHLLEVVTKQLKSCPNTRRIRWVITVPAIWSDASKQFMREAAFEAGIMPTVDSNQLIIALEPEAASVWCRSLSVDNFLNTTTSASTMQPGAKYIVIDAGGGTLDCTAHELLEDGHVRELERASGGAFGGTKVDDTFVKLLNDVFTKDFISLCKADCPAVWLQLMSSFEQRKKGFRPDQSETTNIQLTYQLASKYQEFTGNKLKDALKTSNVSGVSVNNGMLRISCEKMKELFQPCIDGIISHVDQMLKNIKLEKIEYILMVGGFSESPVLQQAMLSAFRQRAKVLIPHEAGLSVIKGAVLFGHDPLSITTRISRRTYGIKCQRTFNSEIHSYRKMRTVNGVDKAVDIFDPIIVKGEEVEIGTVKTFTFRPSRPDQTGADILIYGTDREEIQYVTEEGVELLGHVFVELAGQGQDRCIQARIIFGGPEITVEARDLSCTESAAHRCSLQFLFE</sequence>
<organism evidence="4">
    <name type="scientific">Urechis unicinctus</name>
    <name type="common">Fat innkeeper worm</name>
    <name type="synonym">Chinese penis fish</name>
    <dbReference type="NCBI Taxonomy" id="6432"/>
    <lineage>
        <taxon>Eukaryota</taxon>
        <taxon>Metazoa</taxon>
        <taxon>Spiralia</taxon>
        <taxon>Lophotrochozoa</taxon>
        <taxon>Annelida</taxon>
        <taxon>Polychaeta</taxon>
        <taxon>Echiura</taxon>
        <taxon>Xenopneusta</taxon>
        <taxon>Urechidae</taxon>
        <taxon>Urechis</taxon>
    </lineage>
</organism>
<dbReference type="Pfam" id="PF00012">
    <property type="entry name" value="HSP70"/>
    <property type="match status" value="1"/>
</dbReference>
<keyword evidence="4" id="KW-0346">Stress response</keyword>
<accession>A0AAU0MUJ9</accession>
<dbReference type="AlphaFoldDB" id="A0AAU0MUJ9"/>
<protein>
    <submittedName>
        <fullName evidence="4">Heat shock protein family A member 12 variant X1</fullName>
    </submittedName>
</protein>
<dbReference type="CDD" id="cd10229">
    <property type="entry name" value="ASKHA_NBD_HSP70_HSPA12"/>
    <property type="match status" value="1"/>
</dbReference>
<dbReference type="SUPFAM" id="SSF53067">
    <property type="entry name" value="Actin-like ATPase domain"/>
    <property type="match status" value="2"/>
</dbReference>
<gene>
    <name evidence="4" type="primary">HSPA12</name>
</gene>